<accession>A0A2P8GXC7</accession>
<comment type="caution">
    <text evidence="1">The sequence shown here is derived from an EMBL/GenBank/DDBJ whole genome shotgun (WGS) entry which is preliminary data.</text>
</comment>
<evidence type="ECO:0000313" key="2">
    <source>
        <dbReference type="Proteomes" id="UP000241203"/>
    </source>
</evidence>
<dbReference type="Proteomes" id="UP000241203">
    <property type="component" value="Unassembled WGS sequence"/>
</dbReference>
<dbReference type="AlphaFoldDB" id="A0A2P8GXC7"/>
<gene>
    <name evidence="1" type="ORF">CLV49_2226</name>
</gene>
<evidence type="ECO:0000313" key="1">
    <source>
        <dbReference type="EMBL" id="PSL38601.1"/>
    </source>
</evidence>
<protein>
    <submittedName>
        <fullName evidence="1">Uncharacterized protein</fullName>
    </submittedName>
</protein>
<reference evidence="1 2" key="1">
    <citation type="submission" date="2018-03" db="EMBL/GenBank/DDBJ databases">
        <title>Genomic Encyclopedia of Archaeal and Bacterial Type Strains, Phase II (KMG-II): from individual species to whole genera.</title>
        <authorList>
            <person name="Goeker M."/>
        </authorList>
    </citation>
    <scope>NUCLEOTIDE SEQUENCE [LARGE SCALE GENOMIC DNA]</scope>
    <source>
        <strain evidence="1 2">DSM 21548</strain>
    </source>
</reference>
<dbReference type="EMBL" id="PYAU01000001">
    <property type="protein sequence ID" value="PSL38601.1"/>
    <property type="molecule type" value="Genomic_DNA"/>
</dbReference>
<organism evidence="1 2">
    <name type="scientific">Labedella gwakjiensis</name>
    <dbReference type="NCBI Taxonomy" id="390269"/>
    <lineage>
        <taxon>Bacteria</taxon>
        <taxon>Bacillati</taxon>
        <taxon>Actinomycetota</taxon>
        <taxon>Actinomycetes</taxon>
        <taxon>Micrococcales</taxon>
        <taxon>Microbacteriaceae</taxon>
        <taxon>Labedella</taxon>
    </lineage>
</organism>
<proteinExistence type="predicted"/>
<sequence>MTRILAPLDVLSDVGGEPTVGRSWIVHALNGIRFVAIEPDH</sequence>
<name>A0A2P8GXC7_9MICO</name>